<proteinExistence type="predicted"/>
<protein>
    <submittedName>
        <fullName evidence="1">Uncharacterized protein</fullName>
    </submittedName>
</protein>
<dbReference type="EMBL" id="UINC01039749">
    <property type="protein sequence ID" value="SVB38687.1"/>
    <property type="molecule type" value="Genomic_DNA"/>
</dbReference>
<organism evidence="1">
    <name type="scientific">marine metagenome</name>
    <dbReference type="NCBI Taxonomy" id="408172"/>
    <lineage>
        <taxon>unclassified sequences</taxon>
        <taxon>metagenomes</taxon>
        <taxon>ecological metagenomes</taxon>
    </lineage>
</organism>
<evidence type="ECO:0000313" key="1">
    <source>
        <dbReference type="EMBL" id="SVB38687.1"/>
    </source>
</evidence>
<gene>
    <name evidence="1" type="ORF">METZ01_LOCUS191541</name>
</gene>
<sequence length="36" mass="3989">MRFVSRFLSLLAIFGHMTTHRLGIVMHGVTGRMGGT</sequence>
<dbReference type="AlphaFoldDB" id="A0A382DM35"/>
<reference evidence="1" key="1">
    <citation type="submission" date="2018-05" db="EMBL/GenBank/DDBJ databases">
        <authorList>
            <person name="Lanie J.A."/>
            <person name="Ng W.-L."/>
            <person name="Kazmierczak K.M."/>
            <person name="Andrzejewski T.M."/>
            <person name="Davidsen T.M."/>
            <person name="Wayne K.J."/>
            <person name="Tettelin H."/>
            <person name="Glass J.I."/>
            <person name="Rusch D."/>
            <person name="Podicherti R."/>
            <person name="Tsui H.-C.T."/>
            <person name="Winkler M.E."/>
        </authorList>
    </citation>
    <scope>NUCLEOTIDE SEQUENCE</scope>
</reference>
<name>A0A382DM35_9ZZZZ</name>
<accession>A0A382DM35</accession>
<feature type="non-terminal residue" evidence="1">
    <location>
        <position position="36"/>
    </location>
</feature>